<keyword evidence="1" id="KW-0812">Transmembrane</keyword>
<dbReference type="STRING" id="204669.Acid345_2264"/>
<dbReference type="InterPro" id="IPR024623">
    <property type="entry name" value="YtxH"/>
</dbReference>
<dbReference type="InterPro" id="IPR052928">
    <property type="entry name" value="Desiccation-related_membrane"/>
</dbReference>
<evidence type="ECO:0000313" key="3">
    <source>
        <dbReference type="Proteomes" id="UP000002432"/>
    </source>
</evidence>
<sequence length="101" mass="11086">MSDSDSNGFLWFLAGLGIGAAVGILYAPKSGRETREQILQAAEDGREAVTNRARQYRDQAGQWVDKSKQYVDSQKEQIKSAFEAGKSAYREATEAEKPAKG</sequence>
<dbReference type="PANTHER" id="PTHR35792">
    <property type="entry name" value="GENERAL STRESS PROTEIN"/>
    <property type="match status" value="1"/>
</dbReference>
<dbReference type="EMBL" id="CP000360">
    <property type="protein sequence ID" value="ABF41265.1"/>
    <property type="molecule type" value="Genomic_DNA"/>
</dbReference>
<dbReference type="Pfam" id="PF12732">
    <property type="entry name" value="YtxH"/>
    <property type="match status" value="1"/>
</dbReference>
<dbReference type="PANTHER" id="PTHR35792:SF2">
    <property type="entry name" value="GENERAL STRESS PROTEIN"/>
    <property type="match status" value="1"/>
</dbReference>
<dbReference type="EnsemblBacteria" id="ABF41265">
    <property type="protein sequence ID" value="ABF41265"/>
    <property type="gene ID" value="Acid345_2264"/>
</dbReference>
<dbReference type="KEGG" id="aba:Acid345_2264"/>
<dbReference type="RefSeq" id="WP_011523066.1">
    <property type="nucleotide sequence ID" value="NC_008009.1"/>
</dbReference>
<reference evidence="2 3" key="1">
    <citation type="journal article" date="2009" name="Appl. Environ. Microbiol.">
        <title>Three genomes from the phylum Acidobacteria provide insight into the lifestyles of these microorganisms in soils.</title>
        <authorList>
            <person name="Ward N.L."/>
            <person name="Challacombe J.F."/>
            <person name="Janssen P.H."/>
            <person name="Henrissat B."/>
            <person name="Coutinho P.M."/>
            <person name="Wu M."/>
            <person name="Xie G."/>
            <person name="Haft D.H."/>
            <person name="Sait M."/>
            <person name="Badger J."/>
            <person name="Barabote R.D."/>
            <person name="Bradley B."/>
            <person name="Brettin T.S."/>
            <person name="Brinkac L.M."/>
            <person name="Bruce D."/>
            <person name="Creasy T."/>
            <person name="Daugherty S.C."/>
            <person name="Davidsen T.M."/>
            <person name="DeBoy R.T."/>
            <person name="Detter J.C."/>
            <person name="Dodson R.J."/>
            <person name="Durkin A.S."/>
            <person name="Ganapathy A."/>
            <person name="Gwinn-Giglio M."/>
            <person name="Han C.S."/>
            <person name="Khouri H."/>
            <person name="Kiss H."/>
            <person name="Kothari S.P."/>
            <person name="Madupu R."/>
            <person name="Nelson K.E."/>
            <person name="Nelson W.C."/>
            <person name="Paulsen I."/>
            <person name="Penn K."/>
            <person name="Ren Q."/>
            <person name="Rosovitz M.J."/>
            <person name="Selengut J.D."/>
            <person name="Shrivastava S."/>
            <person name="Sullivan S.A."/>
            <person name="Tapia R."/>
            <person name="Thompson L.S."/>
            <person name="Watkins K.L."/>
            <person name="Yang Q."/>
            <person name="Yu C."/>
            <person name="Zafar N."/>
            <person name="Zhou L."/>
            <person name="Kuske C.R."/>
        </authorList>
    </citation>
    <scope>NUCLEOTIDE SEQUENCE [LARGE SCALE GENOMIC DNA]</scope>
    <source>
        <strain evidence="2 3">Ellin345</strain>
    </source>
</reference>
<dbReference type="eggNOG" id="COG4980">
    <property type="taxonomic scope" value="Bacteria"/>
</dbReference>
<dbReference type="Proteomes" id="UP000002432">
    <property type="component" value="Chromosome"/>
</dbReference>
<evidence type="ECO:0000256" key="1">
    <source>
        <dbReference type="SAM" id="Phobius"/>
    </source>
</evidence>
<dbReference type="AlphaFoldDB" id="Q1IPD5"/>
<keyword evidence="3" id="KW-1185">Reference proteome</keyword>
<gene>
    <name evidence="2" type="ordered locus">Acid345_2264</name>
</gene>
<dbReference type="HOGENOM" id="CLU_105320_4_4_0"/>
<feature type="transmembrane region" description="Helical" evidence="1">
    <location>
        <begin position="6"/>
        <end position="27"/>
    </location>
</feature>
<organism evidence="2 3">
    <name type="scientific">Koribacter versatilis (strain Ellin345)</name>
    <dbReference type="NCBI Taxonomy" id="204669"/>
    <lineage>
        <taxon>Bacteria</taxon>
        <taxon>Pseudomonadati</taxon>
        <taxon>Acidobacteriota</taxon>
        <taxon>Terriglobia</taxon>
        <taxon>Terriglobales</taxon>
        <taxon>Candidatus Korobacteraceae</taxon>
        <taxon>Candidatus Korobacter</taxon>
    </lineage>
</organism>
<protein>
    <recommendedName>
        <fullName evidence="4">Gas vesicle protein</fullName>
    </recommendedName>
</protein>
<dbReference type="OrthoDB" id="121022at2"/>
<keyword evidence="1" id="KW-0472">Membrane</keyword>
<keyword evidence="1" id="KW-1133">Transmembrane helix</keyword>
<name>Q1IPD5_KORVE</name>
<evidence type="ECO:0000313" key="2">
    <source>
        <dbReference type="EMBL" id="ABF41265.1"/>
    </source>
</evidence>
<accession>Q1IPD5</accession>
<evidence type="ECO:0008006" key="4">
    <source>
        <dbReference type="Google" id="ProtNLM"/>
    </source>
</evidence>
<proteinExistence type="predicted"/>